<evidence type="ECO:0000256" key="9">
    <source>
        <dbReference type="ARBA" id="ARBA00032920"/>
    </source>
</evidence>
<dbReference type="SUPFAM" id="SSF52087">
    <property type="entry name" value="CRAL/TRIO domain"/>
    <property type="match status" value="1"/>
</dbReference>
<keyword evidence="7" id="KW-0333">Golgi apparatus</keyword>
<evidence type="ECO:0000256" key="5">
    <source>
        <dbReference type="ARBA" id="ARBA00022892"/>
    </source>
</evidence>
<dbReference type="InterPro" id="IPR006692">
    <property type="entry name" value="Beta-prop_COPA/B_2nd"/>
</dbReference>
<comment type="subcellular location">
    <subcellularLocation>
        <location evidence="2">Cytoplasmic vesicle</location>
        <location evidence="2">COPI-coated vesicle membrane</location>
        <topology evidence="2">Peripheral membrane protein</topology>
        <orientation evidence="2">Cytoplasmic side</orientation>
    </subcellularLocation>
    <subcellularLocation>
        <location evidence="1">Golgi apparatus membrane</location>
        <topology evidence="1">Peripheral membrane protein</topology>
        <orientation evidence="1">Cytoplasmic side</orientation>
    </subcellularLocation>
</comment>
<keyword evidence="6" id="KW-0653">Protein transport</keyword>
<dbReference type="Proteomes" id="UP000694904">
    <property type="component" value="Chromosome 3"/>
</dbReference>
<keyword evidence="4" id="KW-0677">Repeat</keyword>
<dbReference type="RefSeq" id="XP_017857801.1">
    <property type="nucleotide sequence ID" value="XM_018002312.1"/>
</dbReference>
<dbReference type="InterPro" id="IPR036865">
    <property type="entry name" value="CRAL-TRIO_dom_sf"/>
</dbReference>
<evidence type="ECO:0000256" key="2">
    <source>
        <dbReference type="ARBA" id="ARBA00004347"/>
    </source>
</evidence>
<evidence type="ECO:0000256" key="6">
    <source>
        <dbReference type="ARBA" id="ARBA00022927"/>
    </source>
</evidence>
<feature type="domain" description="CRAL-TRIO" evidence="11">
    <location>
        <begin position="633"/>
        <end position="795"/>
    </location>
</feature>
<dbReference type="SUPFAM" id="SSF50978">
    <property type="entry name" value="WD40 repeat-like"/>
    <property type="match status" value="2"/>
</dbReference>
<name>A0ABM1NS65_DROAR</name>
<dbReference type="InterPro" id="IPR015943">
    <property type="entry name" value="WD40/YVTN_repeat-like_dom_sf"/>
</dbReference>
<evidence type="ECO:0000313" key="13">
    <source>
        <dbReference type="RefSeq" id="XP_017857801.1"/>
    </source>
</evidence>
<gene>
    <name evidence="13" type="primary">LOC108610306</name>
</gene>
<dbReference type="InterPro" id="IPR020472">
    <property type="entry name" value="WD40_PAC1"/>
</dbReference>
<feature type="repeat" description="WD" evidence="10">
    <location>
        <begin position="181"/>
        <end position="224"/>
    </location>
</feature>
<accession>A0ABM1NS65</accession>
<dbReference type="PRINTS" id="PR00180">
    <property type="entry name" value="CRETINALDHBP"/>
</dbReference>
<dbReference type="PANTHER" id="PTHR19876">
    <property type="entry name" value="COATOMER"/>
    <property type="match status" value="1"/>
</dbReference>
<keyword evidence="12" id="KW-1185">Reference proteome</keyword>
<dbReference type="Pfam" id="PF04053">
    <property type="entry name" value="B-prop_COPA_B_2nd"/>
    <property type="match status" value="1"/>
</dbReference>
<dbReference type="Gene3D" id="3.40.525.10">
    <property type="entry name" value="CRAL-TRIO lipid binding domain"/>
    <property type="match status" value="1"/>
</dbReference>
<dbReference type="GeneID" id="108610306"/>
<dbReference type="PANTHER" id="PTHR19876:SF2">
    <property type="entry name" value="COATOMER SUBUNIT BETA"/>
    <property type="match status" value="1"/>
</dbReference>
<reference evidence="13" key="3">
    <citation type="submission" date="2025-08" db="UniProtKB">
        <authorList>
            <consortium name="RefSeq"/>
        </authorList>
    </citation>
    <scope>IDENTIFICATION</scope>
    <source>
        <tissue evidence="13">Whole organism</tissue>
    </source>
</reference>
<dbReference type="PROSITE" id="PS50294">
    <property type="entry name" value="WD_REPEATS_REGION"/>
    <property type="match status" value="4"/>
</dbReference>
<dbReference type="Pfam" id="PF00400">
    <property type="entry name" value="WD40"/>
    <property type="match status" value="5"/>
</dbReference>
<dbReference type="Gene3D" id="2.130.10.10">
    <property type="entry name" value="YVTN repeat-like/Quinoprotein amine dehydrogenase"/>
    <property type="match status" value="1"/>
</dbReference>
<dbReference type="InterPro" id="IPR001680">
    <property type="entry name" value="WD40_rpt"/>
</dbReference>
<evidence type="ECO:0000256" key="1">
    <source>
        <dbReference type="ARBA" id="ARBA00004255"/>
    </source>
</evidence>
<organism evidence="12 13">
    <name type="scientific">Drosophila arizonae</name>
    <name type="common">Fruit fly</name>
    <dbReference type="NCBI Taxonomy" id="7263"/>
    <lineage>
        <taxon>Eukaryota</taxon>
        <taxon>Metazoa</taxon>
        <taxon>Ecdysozoa</taxon>
        <taxon>Arthropoda</taxon>
        <taxon>Hexapoda</taxon>
        <taxon>Insecta</taxon>
        <taxon>Pterygota</taxon>
        <taxon>Neoptera</taxon>
        <taxon>Endopterygota</taxon>
        <taxon>Diptera</taxon>
        <taxon>Brachycera</taxon>
        <taxon>Muscomorpha</taxon>
        <taxon>Ephydroidea</taxon>
        <taxon>Drosophilidae</taxon>
        <taxon>Drosophila</taxon>
    </lineage>
</organism>
<keyword evidence="8" id="KW-0472">Membrane</keyword>
<dbReference type="CDD" id="cd00170">
    <property type="entry name" value="SEC14"/>
    <property type="match status" value="1"/>
</dbReference>
<sequence>MPLKLDIKRRLTSRSDRVKCVDLHPAEPWMLCALYNGHVHIMNYENQQLVKDFEVCDVPVRSARFVARKNWIITGSDDMQIRIFNYNTLEKVHSYEAHSDYLRCIAVHPTQPLVLTSSDDMLIKLWNWEKLWACQRVFEGHTHYVMQIVFNPKDNNTFASASLDRTVKVWQLGSNFANFTLEGHEKGVNCVDYYHGGDKPYLISGADDRLVKIWDYQNKTCVQTLEGHAQNISAVCFHPELPILLTGSEDGTVRIWHSGTYRLETCLNYGFERVWTIASMRGTNNVALGYDEGSIIIKVGREEPAMSMDVVGGKIIWAKHSEMQQVNLKTIADGTEIKDGERLPVAVKDMGACEIYPQTIAHNPNGRFVVVCGDGEYIIYTSMALRNKAFGSAQEFVWALESNEYAIRENNGTVRLFRNFKERKSFTPEYGAESIYGGYYFGVKTSSGLAFYDWESLQLVRRIEVQPRNVFWNDSGTLVCLATDDSYFILAVDTAQIANALETKEGLEDDGVESAFNVLGEVSESVKTGLWVGDCFIYTNSVNRINYYVGGEIVTISHLDRTMYLLGYVPKDNRLYLGDKELNVISFCLQLSVLEYQTAVMRRDFERADLIKRYYSFKVKHSDVYNDLKPTREANIFKNNILTVFPNRDQYGRRILLLELGKRWKHKQVTLDEVFKGAVIFLEAAMLEPETQINGAVVIFDMDGLSLQQTWQFTPPFAKRIVDWLQDSVPLRVKAIHIVNQPKIFNVVFALFKPFLREKLRSRIIFHGTDRESLHKYMSPKCLPSCYGGILELPRVDGDQWYELLLMCDAEYEAINSYGYKKKK</sequence>
<keyword evidence="3 10" id="KW-0853">WD repeat</keyword>
<dbReference type="SMART" id="SM00320">
    <property type="entry name" value="WD40"/>
    <property type="match status" value="6"/>
</dbReference>
<dbReference type="SMART" id="SM00516">
    <property type="entry name" value="SEC14"/>
    <property type="match status" value="1"/>
</dbReference>
<evidence type="ECO:0000313" key="12">
    <source>
        <dbReference type="Proteomes" id="UP000694904"/>
    </source>
</evidence>
<keyword evidence="5" id="KW-0931">ER-Golgi transport</keyword>
<feature type="repeat" description="WD" evidence="10">
    <location>
        <begin position="95"/>
        <end position="127"/>
    </location>
</feature>
<dbReference type="Pfam" id="PF00650">
    <property type="entry name" value="CRAL_TRIO"/>
    <property type="match status" value="1"/>
</dbReference>
<reference evidence="12" key="1">
    <citation type="journal article" date="1997" name="Nucleic Acids Res.">
        <title>tRNAscan-SE: a program for improved detection of transfer RNA genes in genomic sequence.</title>
        <authorList>
            <person name="Lowe T.M."/>
            <person name="Eddy S.R."/>
        </authorList>
    </citation>
    <scope>NUCLEOTIDE SEQUENCE [LARGE SCALE GENOMIC DNA]</scope>
</reference>
<proteinExistence type="predicted"/>
<reference evidence="12" key="2">
    <citation type="journal article" date="2016" name="G3 (Bethesda)">
        <title>Genome Evolution in Three Species of Cactophilic Drosophila.</title>
        <authorList>
            <person name="Sanchez-Flores A."/>
            <person name="Penazola F."/>
            <person name="Carpinteyro-Ponce J."/>
            <person name="Nazario-Yepiz N."/>
            <person name="Abreu-Goodger C."/>
            <person name="Machado C.A."/>
            <person name="Markow T.A."/>
        </authorList>
    </citation>
    <scope>NUCLEOTIDE SEQUENCE [LARGE SCALE GENOMIC DNA]</scope>
</reference>
<feature type="repeat" description="WD" evidence="10">
    <location>
        <begin position="138"/>
        <end position="172"/>
    </location>
</feature>
<dbReference type="CDD" id="cd00200">
    <property type="entry name" value="WD40"/>
    <property type="match status" value="1"/>
</dbReference>
<evidence type="ECO:0000256" key="4">
    <source>
        <dbReference type="ARBA" id="ARBA00022737"/>
    </source>
</evidence>
<evidence type="ECO:0000256" key="8">
    <source>
        <dbReference type="ARBA" id="ARBA00023136"/>
    </source>
</evidence>
<evidence type="ECO:0000256" key="3">
    <source>
        <dbReference type="ARBA" id="ARBA00022574"/>
    </source>
</evidence>
<keyword evidence="6" id="KW-0813">Transport</keyword>
<dbReference type="PROSITE" id="PS50082">
    <property type="entry name" value="WD_REPEATS_2"/>
    <property type="match status" value="4"/>
</dbReference>
<dbReference type="InterPro" id="IPR050844">
    <property type="entry name" value="Coatomer_complex_subunit"/>
</dbReference>
<protein>
    <recommendedName>
        <fullName evidence="9">Beta'-coat protein</fullName>
    </recommendedName>
</protein>
<dbReference type="Gene3D" id="1.20.5.1200">
    <property type="entry name" value="Alpha-tocopherol transfer"/>
    <property type="match status" value="1"/>
</dbReference>
<evidence type="ECO:0000256" key="7">
    <source>
        <dbReference type="ARBA" id="ARBA00023034"/>
    </source>
</evidence>
<feature type="repeat" description="WD" evidence="10">
    <location>
        <begin position="225"/>
        <end position="256"/>
    </location>
</feature>
<evidence type="ECO:0000259" key="11">
    <source>
        <dbReference type="PROSITE" id="PS50191"/>
    </source>
</evidence>
<dbReference type="InterPro" id="IPR001251">
    <property type="entry name" value="CRAL-TRIO_dom"/>
</dbReference>
<dbReference type="InterPro" id="IPR036322">
    <property type="entry name" value="WD40_repeat_dom_sf"/>
</dbReference>
<dbReference type="PRINTS" id="PR00320">
    <property type="entry name" value="GPROTEINBRPT"/>
</dbReference>
<evidence type="ECO:0000256" key="10">
    <source>
        <dbReference type="PROSITE-ProRule" id="PRU00221"/>
    </source>
</evidence>
<dbReference type="PROSITE" id="PS50191">
    <property type="entry name" value="CRAL_TRIO"/>
    <property type="match status" value="1"/>
</dbReference>
<dbReference type="CDD" id="cd22947">
    <property type="entry name" value="Coatomer_WDAD_beta-like"/>
    <property type="match status" value="1"/>
</dbReference>